<organism evidence="1 2">
    <name type="scientific">Vararia minispora EC-137</name>
    <dbReference type="NCBI Taxonomy" id="1314806"/>
    <lineage>
        <taxon>Eukaryota</taxon>
        <taxon>Fungi</taxon>
        <taxon>Dikarya</taxon>
        <taxon>Basidiomycota</taxon>
        <taxon>Agaricomycotina</taxon>
        <taxon>Agaricomycetes</taxon>
        <taxon>Russulales</taxon>
        <taxon>Lachnocladiaceae</taxon>
        <taxon>Vararia</taxon>
    </lineage>
</organism>
<name>A0ACB8QUS6_9AGAM</name>
<protein>
    <submittedName>
        <fullName evidence="1">ARM repeat-containing protein</fullName>
    </submittedName>
</protein>
<proteinExistence type="predicted"/>
<keyword evidence="2" id="KW-1185">Reference proteome</keyword>
<reference evidence="1" key="1">
    <citation type="submission" date="2021-02" db="EMBL/GenBank/DDBJ databases">
        <authorList>
            <consortium name="DOE Joint Genome Institute"/>
            <person name="Ahrendt S."/>
            <person name="Looney B.P."/>
            <person name="Miyauchi S."/>
            <person name="Morin E."/>
            <person name="Drula E."/>
            <person name="Courty P.E."/>
            <person name="Chicoki N."/>
            <person name="Fauchery L."/>
            <person name="Kohler A."/>
            <person name="Kuo A."/>
            <person name="Labutti K."/>
            <person name="Pangilinan J."/>
            <person name="Lipzen A."/>
            <person name="Riley R."/>
            <person name="Andreopoulos W."/>
            <person name="He G."/>
            <person name="Johnson J."/>
            <person name="Barry K.W."/>
            <person name="Grigoriev I.V."/>
            <person name="Nagy L."/>
            <person name="Hibbett D."/>
            <person name="Henrissat B."/>
            <person name="Matheny P.B."/>
            <person name="Labbe J."/>
            <person name="Martin F."/>
        </authorList>
    </citation>
    <scope>NUCLEOTIDE SEQUENCE</scope>
    <source>
        <strain evidence="1">EC-137</strain>
    </source>
</reference>
<evidence type="ECO:0000313" key="2">
    <source>
        <dbReference type="Proteomes" id="UP000814128"/>
    </source>
</evidence>
<sequence>MEAAQRLIQTWVATPRDEEVEIAASGISQGNIKLVHIVQGLGEYLTSDDDDLRNKGVEFLAKVIGKVPTEHLNRQAVVVLLSFFMSKLEDLDTIIPALKGLLALSRLSSLSDEGVIIILNGIFKHVKMQSLVQAQRFIVFSIIDNLLAIRRQVLKVMGNDFITGYVALAEGEKDPRNLMLAFAIDRVILIEFDIKEKIEDLFNITACYFPISFRPPPDDPYGITADDLKKALRSCLNANAAFGPPAIALFLEKLATVAPPTKWDALATLDECLPVYGASSVRNAARQLWNALKLEIFQPTDPLTEEAALKSVQVVIKTIYSSSSENPSQDLEGLAKDACHECITILKEPEKSQAQPAMKILCAFISTTPSVSHHTVSHVIPHLIKLFLNPDEVPNRGASLNLLASFIAALRDSAIKFPDVNASSLVPYKDEVLGVFTTGLQTPSSAGPAISGLHALVTMAGLLDEDEIGFVVSNVNGVLSNDREDSVGVDALDLLTTISIISPVHVSSTTLPLLFSLLPDRAPSRGDAASREKSWSVLNSLSRLCIQPVLFETLVIRLSTKLNLLCDPLSPPTDDDVEPSAAYAHAILSTLATVLEKKVSRGDSDVAKYIDRLVSGLVVLFLGGAVSPKDPSTLPIADSRLVIVAARIVNLIAAVLPAQKQESFIQKLYSAYVLGDLKALSTSARHIWPDGSSFAPFERGATTVQANTLCLFSEALLALHKEVRVPADPSVFLEMLVQFSVDGAKALLHRESAWHIIASVVNKRVTELDGFLKSMLESFYQTAIADASVDVDLRRYAIGAWAWTCKGLLVQNHAQTAVFIERLIDLFDDEAVNWDAARAVGSVAAQCNALTKSNHSTLKILHAQRYSNSVLSRFIEGAKTYAGSKQNAHLVALTFLIRSVPKTAYAHKMPTAGPSAYILLPLLLCGLELPDTEIRTSVIETLLSAAEADTATDAKHSKEGSLVTEHATSLTLTMLKNISIATVSDAKVRIAALRYLTILPKIVRYDALHPQKAIVLRDLSKALDDPKRAVRKEAVDARYSRYI</sequence>
<comment type="caution">
    <text evidence="1">The sequence shown here is derived from an EMBL/GenBank/DDBJ whole genome shotgun (WGS) entry which is preliminary data.</text>
</comment>
<gene>
    <name evidence="1" type="ORF">K488DRAFT_43533</name>
</gene>
<dbReference type="EMBL" id="MU273486">
    <property type="protein sequence ID" value="KAI0035332.1"/>
    <property type="molecule type" value="Genomic_DNA"/>
</dbReference>
<reference evidence="1" key="2">
    <citation type="journal article" date="2022" name="New Phytol.">
        <title>Evolutionary transition to the ectomycorrhizal habit in the genomes of a hyperdiverse lineage of mushroom-forming fungi.</title>
        <authorList>
            <person name="Looney B."/>
            <person name="Miyauchi S."/>
            <person name="Morin E."/>
            <person name="Drula E."/>
            <person name="Courty P.E."/>
            <person name="Kohler A."/>
            <person name="Kuo A."/>
            <person name="LaButti K."/>
            <person name="Pangilinan J."/>
            <person name="Lipzen A."/>
            <person name="Riley R."/>
            <person name="Andreopoulos W."/>
            <person name="He G."/>
            <person name="Johnson J."/>
            <person name="Nolan M."/>
            <person name="Tritt A."/>
            <person name="Barry K.W."/>
            <person name="Grigoriev I.V."/>
            <person name="Nagy L.G."/>
            <person name="Hibbett D."/>
            <person name="Henrissat B."/>
            <person name="Matheny P.B."/>
            <person name="Labbe J."/>
            <person name="Martin F.M."/>
        </authorList>
    </citation>
    <scope>NUCLEOTIDE SEQUENCE</scope>
    <source>
        <strain evidence="1">EC-137</strain>
    </source>
</reference>
<accession>A0ACB8QUS6</accession>
<dbReference type="Proteomes" id="UP000814128">
    <property type="component" value="Unassembled WGS sequence"/>
</dbReference>
<evidence type="ECO:0000313" key="1">
    <source>
        <dbReference type="EMBL" id="KAI0035332.1"/>
    </source>
</evidence>